<reference evidence="5" key="1">
    <citation type="submission" date="2015-04" db="EMBL/GenBank/DDBJ databases">
        <title>The genome sequence of the plant pathogenic Rhizarian Plasmodiophora brassicae reveals insights in its biotrophic life cycle and the origin of chitin synthesis.</title>
        <authorList>
            <person name="Schwelm A."/>
            <person name="Fogelqvist J."/>
            <person name="Knaust A."/>
            <person name="Julke S."/>
            <person name="Lilja T."/>
            <person name="Dhandapani V."/>
            <person name="Bonilla-Rosso G."/>
            <person name="Karlsson M."/>
            <person name="Shevchenko A."/>
            <person name="Choi S.R."/>
            <person name="Kim H.G."/>
            <person name="Park J.Y."/>
            <person name="Lim Y.P."/>
            <person name="Ludwig-Muller J."/>
            <person name="Dixelius C."/>
        </authorList>
    </citation>
    <scope>NUCLEOTIDE SEQUENCE</scope>
    <source>
        <tissue evidence="5">Potato root galls</tissue>
    </source>
</reference>
<dbReference type="InterPro" id="IPR003034">
    <property type="entry name" value="SAP_dom"/>
</dbReference>
<dbReference type="PANTHER" id="PTHR47031">
    <property type="entry name" value="SAP DNA-BINDING DOMAIN-CONTAINING PROTEIN"/>
    <property type="match status" value="1"/>
</dbReference>
<feature type="compositionally biased region" description="Low complexity" evidence="2">
    <location>
        <begin position="256"/>
        <end position="301"/>
    </location>
</feature>
<dbReference type="EMBL" id="HACM01009068">
    <property type="protein sequence ID" value="CRZ09510.1"/>
    <property type="molecule type" value="Transcribed_RNA"/>
</dbReference>
<feature type="compositionally biased region" description="Basic residues" evidence="2">
    <location>
        <begin position="326"/>
        <end position="338"/>
    </location>
</feature>
<dbReference type="PANTHER" id="PTHR47031:SF3">
    <property type="entry name" value="SAP DOMAIN-CONTAINING PROTEIN"/>
    <property type="match status" value="1"/>
</dbReference>
<evidence type="ECO:0000313" key="5">
    <source>
        <dbReference type="EMBL" id="CRZ09510.1"/>
    </source>
</evidence>
<feature type="domain" description="SAP" evidence="4">
    <location>
        <begin position="40"/>
        <end position="74"/>
    </location>
</feature>
<accession>A0A0H5R5S9</accession>
<feature type="region of interest" description="Disordered" evidence="2">
    <location>
        <begin position="77"/>
        <end position="356"/>
    </location>
</feature>
<evidence type="ECO:0000259" key="4">
    <source>
        <dbReference type="PROSITE" id="PS50800"/>
    </source>
</evidence>
<keyword evidence="1" id="KW-0694">RNA-binding</keyword>
<dbReference type="SUPFAM" id="SSF54928">
    <property type="entry name" value="RNA-binding domain, RBD"/>
    <property type="match status" value="1"/>
</dbReference>
<dbReference type="SMART" id="SM00513">
    <property type="entry name" value="SAP"/>
    <property type="match status" value="1"/>
</dbReference>
<dbReference type="SUPFAM" id="SSF68906">
    <property type="entry name" value="SAP domain"/>
    <property type="match status" value="1"/>
</dbReference>
<dbReference type="Gene3D" id="1.10.720.30">
    <property type="entry name" value="SAP domain"/>
    <property type="match status" value="1"/>
</dbReference>
<feature type="compositionally biased region" description="Polar residues" evidence="2">
    <location>
        <begin position="237"/>
        <end position="255"/>
    </location>
</feature>
<feature type="compositionally biased region" description="Low complexity" evidence="2">
    <location>
        <begin position="221"/>
        <end position="232"/>
    </location>
</feature>
<dbReference type="InterPro" id="IPR000504">
    <property type="entry name" value="RRM_dom"/>
</dbReference>
<organism evidence="5">
    <name type="scientific">Spongospora subterranea</name>
    <dbReference type="NCBI Taxonomy" id="70186"/>
    <lineage>
        <taxon>Eukaryota</taxon>
        <taxon>Sar</taxon>
        <taxon>Rhizaria</taxon>
        <taxon>Endomyxa</taxon>
        <taxon>Phytomyxea</taxon>
        <taxon>Plasmodiophorida</taxon>
        <taxon>Plasmodiophoridae</taxon>
        <taxon>Spongospora</taxon>
    </lineage>
</organism>
<proteinExistence type="predicted"/>
<dbReference type="InterPro" id="IPR036361">
    <property type="entry name" value="SAP_dom_sf"/>
</dbReference>
<evidence type="ECO:0000259" key="3">
    <source>
        <dbReference type="PROSITE" id="PS50102"/>
    </source>
</evidence>
<name>A0A0H5R5S9_9EUKA</name>
<feature type="region of interest" description="Disordered" evidence="2">
    <location>
        <begin position="1"/>
        <end position="47"/>
    </location>
</feature>
<dbReference type="GO" id="GO:0003723">
    <property type="term" value="F:RNA binding"/>
    <property type="evidence" value="ECO:0007669"/>
    <property type="project" value="UniProtKB-UniRule"/>
</dbReference>
<dbReference type="AlphaFoldDB" id="A0A0H5R5S9"/>
<sequence>MSRRQRASDPDEQPAGGSQLQATPSRSSKKSAVATPSSASSKMLVKELQQMLSDRGLETKGRKADLVARLVAYDQEQAEAITVDEPTNSLSASEPGKHDADSVNVEQKADSVDEVDAEPATPKTPPTSRPETIEGSRSPVRETPALSTVDFPRFSPSKADKMSVDAPTSHEHRSRSRSVSRSQSPVRDQGSSGSPSRSRSPFKQQSSMSPPRGSTPRDSSRSPASMSRSPSPVDRISTVNTVNNTGSPLPTTRSESPSVSVNNVTTSPPRGPISRSLSPPIRLSPSRAPRSPSPMARSPSPADNRAAYPSDRNNARSPSPEPSVRRQSKKQRRSRSRSRSSSSGSDRDMGEVQCPGSPVAATFKIRINNFVRPLRIDDVRALLSKFGNVTDLTMDKFKTHAIAQFDSKSDAATALRNLQGTVFQPESGKTLEVVFVNDEGSTSEFNTIGDAPPVDLGNGIPPPETHTMTLDNLFKKTLALPPIYWQPKKLV</sequence>
<evidence type="ECO:0000256" key="2">
    <source>
        <dbReference type="SAM" id="MobiDB-lite"/>
    </source>
</evidence>
<dbReference type="InterPro" id="IPR035979">
    <property type="entry name" value="RBD_domain_sf"/>
</dbReference>
<dbReference type="Gene3D" id="3.30.70.330">
    <property type="match status" value="1"/>
</dbReference>
<dbReference type="InterPro" id="IPR012677">
    <property type="entry name" value="Nucleotide-bd_a/b_plait_sf"/>
</dbReference>
<protein>
    <recommendedName>
        <fullName evidence="6">SAP domain-containing protein</fullName>
    </recommendedName>
</protein>
<dbReference type="Pfam" id="PF02037">
    <property type="entry name" value="SAP"/>
    <property type="match status" value="1"/>
</dbReference>
<feature type="compositionally biased region" description="Basic and acidic residues" evidence="2">
    <location>
        <begin position="95"/>
        <end position="111"/>
    </location>
</feature>
<feature type="compositionally biased region" description="Basic and acidic residues" evidence="2">
    <location>
        <begin position="158"/>
        <end position="171"/>
    </location>
</feature>
<dbReference type="InterPro" id="IPR034257">
    <property type="entry name" value="Acinus_RRM"/>
</dbReference>
<dbReference type="PROSITE" id="PS50102">
    <property type="entry name" value="RRM"/>
    <property type="match status" value="1"/>
</dbReference>
<feature type="compositionally biased region" description="Low complexity" evidence="2">
    <location>
        <begin position="179"/>
        <end position="201"/>
    </location>
</feature>
<dbReference type="SMART" id="SM00360">
    <property type="entry name" value="RRM"/>
    <property type="match status" value="1"/>
</dbReference>
<dbReference type="CDD" id="cd12432">
    <property type="entry name" value="RRM_ACINU"/>
    <property type="match status" value="1"/>
</dbReference>
<evidence type="ECO:0008006" key="6">
    <source>
        <dbReference type="Google" id="ProtNLM"/>
    </source>
</evidence>
<evidence type="ECO:0000256" key="1">
    <source>
        <dbReference type="PROSITE-ProRule" id="PRU00176"/>
    </source>
</evidence>
<dbReference type="PROSITE" id="PS50800">
    <property type="entry name" value="SAP"/>
    <property type="match status" value="1"/>
</dbReference>
<feature type="compositionally biased region" description="Polar residues" evidence="2">
    <location>
        <begin position="16"/>
        <end position="26"/>
    </location>
</feature>
<feature type="domain" description="RRM" evidence="3">
    <location>
        <begin position="363"/>
        <end position="438"/>
    </location>
</feature>
<dbReference type="Pfam" id="PF00076">
    <property type="entry name" value="RRM_1"/>
    <property type="match status" value="1"/>
</dbReference>